<dbReference type="NCBIfam" id="TIGR00284">
    <property type="entry name" value="dihydropteroate synthase-like protein"/>
    <property type="match status" value="1"/>
</dbReference>
<dbReference type="Pfam" id="PF20123">
    <property type="entry name" value="DUF6513"/>
    <property type="match status" value="1"/>
</dbReference>
<organism evidence="2">
    <name type="scientific">Ignisphaera aggregans</name>
    <dbReference type="NCBI Taxonomy" id="334771"/>
    <lineage>
        <taxon>Archaea</taxon>
        <taxon>Thermoproteota</taxon>
        <taxon>Thermoprotei</taxon>
        <taxon>Desulfurococcales</taxon>
        <taxon>Desulfurococcaceae</taxon>
        <taxon>Ignisphaera</taxon>
    </lineage>
</organism>
<dbReference type="InterPro" id="IPR005236">
    <property type="entry name" value="Dihydropt_synth"/>
</dbReference>
<gene>
    <name evidence="2" type="ORF">ENM66_05715</name>
</gene>
<dbReference type="Pfam" id="PF14251">
    <property type="entry name" value="PterinBD-DUF4346"/>
    <property type="match status" value="1"/>
</dbReference>
<dbReference type="EMBL" id="DRYQ01000086">
    <property type="protein sequence ID" value="HHQ50828.1"/>
    <property type="molecule type" value="Genomic_DNA"/>
</dbReference>
<dbReference type="AlphaFoldDB" id="A0A7J3Z7W5"/>
<dbReference type="GO" id="GO:0042558">
    <property type="term" value="P:pteridine-containing compound metabolic process"/>
    <property type="evidence" value="ECO:0007669"/>
    <property type="project" value="InterPro"/>
</dbReference>
<dbReference type="InterPro" id="IPR000489">
    <property type="entry name" value="Pterin-binding_dom"/>
</dbReference>
<evidence type="ECO:0000259" key="1">
    <source>
        <dbReference type="PROSITE" id="PS50972"/>
    </source>
</evidence>
<protein>
    <submittedName>
        <fullName evidence="2">Dihydropteroate synthase-like protein</fullName>
    </submittedName>
</protein>
<name>A0A7J3Z7W5_9CREN</name>
<dbReference type="PROSITE" id="PS50972">
    <property type="entry name" value="PTERIN_BINDING"/>
    <property type="match status" value="1"/>
</dbReference>
<reference evidence="2" key="1">
    <citation type="journal article" date="2020" name="mSystems">
        <title>Genome- and Community-Level Interaction Insights into Carbon Utilization and Element Cycling Functions of Hydrothermarchaeota in Hydrothermal Sediment.</title>
        <authorList>
            <person name="Zhou Z."/>
            <person name="Liu Y."/>
            <person name="Xu W."/>
            <person name="Pan J."/>
            <person name="Luo Z.H."/>
            <person name="Li M."/>
        </authorList>
    </citation>
    <scope>NUCLEOTIDE SEQUENCE [LARGE SCALE GENOMIC DNA]</scope>
    <source>
        <strain evidence="2">SpSt-1105</strain>
    </source>
</reference>
<dbReference type="InterPro" id="IPR045406">
    <property type="entry name" value="DUF6513"/>
</dbReference>
<dbReference type="Pfam" id="PF00809">
    <property type="entry name" value="Pterin_bind"/>
    <property type="match status" value="1"/>
</dbReference>
<dbReference type="InterPro" id="IPR011005">
    <property type="entry name" value="Dihydropteroate_synth-like_sf"/>
</dbReference>
<accession>A0A7J3Z7W5</accession>
<dbReference type="SUPFAM" id="SSF51717">
    <property type="entry name" value="Dihydropteroate synthetase-like"/>
    <property type="match status" value="1"/>
</dbReference>
<dbReference type="InterPro" id="IPR025595">
    <property type="entry name" value="PterinBD-DUF4346"/>
</dbReference>
<evidence type="ECO:0000313" key="2">
    <source>
        <dbReference type="EMBL" id="HHQ50828.1"/>
    </source>
</evidence>
<proteinExistence type="predicted"/>
<feature type="domain" description="Pterin-binding" evidence="1">
    <location>
        <begin position="139"/>
        <end position="383"/>
    </location>
</feature>
<sequence length="520" mass="56673">MARVLIVTGRLAEPIIKKVLAESKSEHKVDVIVTPIPIAAFLTAEYIAEYLKRFDVKGYDYILIPGLARGSGRVVEEATGVKTVKGSVNAYDLVELLKLPDLSVLSPDEPADEVLSELIERQSREILKRIEEALTDDNSVVVGGLRIPIRPPPIRVATEISEAHALDLEKLVKEAVRYVENGADMIVLGFEALQPHEQRVFEAVKALKREVDVPVAVDTSIPSEIDVAIRAGADMVINVDLTNIGKVTSVDREVAVVTTPRDPVTGAVPRDPSARVELLEKAVATVKAKGFEKVFADAILEPFGQTFSSLLAYYMFKQRNPGVPLLAGIGNVTELIDADSIGVNASMVMLAKELGIGLVLVVEKSAKARGSTLEAKVTSQMATLAHYKSSPPKNLGLSLLVVKDKKVYVEGLDEGYDTVVEAVAEDKPYVLDPVGVFKIRVNHELGCIEALYIGRKGRVLIRGRSAMAVQQKIIENGFVTQLSHAMYLGRELAKAEIALQLGKNYVQEKPLFSKPKYIKI</sequence>
<dbReference type="Gene3D" id="3.20.20.20">
    <property type="entry name" value="Dihydropteroate synthase-like"/>
    <property type="match status" value="1"/>
</dbReference>
<comment type="caution">
    <text evidence="2">The sequence shown here is derived from an EMBL/GenBank/DDBJ whole genome shotgun (WGS) entry which is preliminary data.</text>
</comment>